<evidence type="ECO:0000256" key="9">
    <source>
        <dbReference type="ARBA" id="ARBA00023012"/>
    </source>
</evidence>
<keyword evidence="5 15" id="KW-0808">Transferase</keyword>
<evidence type="ECO:0000313" key="15">
    <source>
        <dbReference type="EMBL" id="AFV88543.1"/>
    </source>
</evidence>
<feature type="region of interest" description="Disordered" evidence="11">
    <location>
        <begin position="1"/>
        <end position="22"/>
    </location>
</feature>
<proteinExistence type="predicted"/>
<evidence type="ECO:0000256" key="3">
    <source>
        <dbReference type="ARBA" id="ARBA00012438"/>
    </source>
</evidence>
<dbReference type="EC" id="2.7.13.3" evidence="3"/>
<gene>
    <name evidence="15" type="ordered locus">PACID_07050</name>
</gene>
<protein>
    <recommendedName>
        <fullName evidence="3">histidine kinase</fullName>
        <ecNumber evidence="3">2.7.13.3</ecNumber>
    </recommendedName>
</protein>
<dbReference type="InterPro" id="IPR004358">
    <property type="entry name" value="Sig_transdc_His_kin-like_C"/>
</dbReference>
<dbReference type="AlphaFoldDB" id="K7RUD1"/>
<dbReference type="CDD" id="cd06225">
    <property type="entry name" value="HAMP"/>
    <property type="match status" value="1"/>
</dbReference>
<reference evidence="15 16" key="1">
    <citation type="journal article" date="2012" name="BMC Genomics">
        <title>The genome sequence of Propionibacterium acidipropionici provides insights into its biotechnological and industrial potential.</title>
        <authorList>
            <person name="Parizzi L.P."/>
            <person name="Grassi M.C."/>
            <person name="Llerena L.A."/>
            <person name="Carazzolle M.F."/>
            <person name="Queiroz V.L."/>
            <person name="Lunardi I."/>
            <person name="Zeidler A.F."/>
            <person name="Teixeira P.J."/>
            <person name="Mieczkowski P."/>
            <person name="Rincones J."/>
            <person name="Pereira G.A."/>
        </authorList>
    </citation>
    <scope>NUCLEOTIDE SEQUENCE [LARGE SCALE GENOMIC DNA]</scope>
    <source>
        <strain evidence="16">ATCC 4875 / DSM 20272 / JCM 6432 / NBRC 12425 / NCIMB 8070</strain>
    </source>
</reference>
<dbReference type="PROSITE" id="PS50109">
    <property type="entry name" value="HIS_KIN"/>
    <property type="match status" value="1"/>
</dbReference>
<evidence type="ECO:0000256" key="1">
    <source>
        <dbReference type="ARBA" id="ARBA00000085"/>
    </source>
</evidence>
<evidence type="ECO:0000313" key="16">
    <source>
        <dbReference type="Proteomes" id="UP000000214"/>
    </source>
</evidence>
<evidence type="ECO:0000256" key="7">
    <source>
        <dbReference type="ARBA" id="ARBA00022777"/>
    </source>
</evidence>
<keyword evidence="6 12" id="KW-0812">Transmembrane</keyword>
<dbReference type="InterPro" id="IPR003660">
    <property type="entry name" value="HAMP_dom"/>
</dbReference>
<feature type="transmembrane region" description="Helical" evidence="12">
    <location>
        <begin position="191"/>
        <end position="215"/>
    </location>
</feature>
<evidence type="ECO:0000259" key="14">
    <source>
        <dbReference type="PROSITE" id="PS50885"/>
    </source>
</evidence>
<evidence type="ECO:0000256" key="10">
    <source>
        <dbReference type="ARBA" id="ARBA00023136"/>
    </source>
</evidence>
<dbReference type="SMART" id="SM00387">
    <property type="entry name" value="HATPase_c"/>
    <property type="match status" value="1"/>
</dbReference>
<keyword evidence="8 12" id="KW-1133">Transmembrane helix</keyword>
<dbReference type="HOGENOM" id="CLU_000445_89_6_11"/>
<keyword evidence="10 12" id="KW-0472">Membrane</keyword>
<feature type="domain" description="HAMP" evidence="14">
    <location>
        <begin position="219"/>
        <end position="278"/>
    </location>
</feature>
<dbReference type="GO" id="GO:0000155">
    <property type="term" value="F:phosphorelay sensor kinase activity"/>
    <property type="evidence" value="ECO:0007669"/>
    <property type="project" value="InterPro"/>
</dbReference>
<dbReference type="SUPFAM" id="SSF47384">
    <property type="entry name" value="Homodimeric domain of signal transducing histidine kinase"/>
    <property type="match status" value="1"/>
</dbReference>
<dbReference type="InterPro" id="IPR005467">
    <property type="entry name" value="His_kinase_dom"/>
</dbReference>
<dbReference type="EMBL" id="CP003493">
    <property type="protein sequence ID" value="AFV88543.1"/>
    <property type="molecule type" value="Genomic_DNA"/>
</dbReference>
<evidence type="ECO:0000259" key="13">
    <source>
        <dbReference type="PROSITE" id="PS50109"/>
    </source>
</evidence>
<evidence type="ECO:0000256" key="4">
    <source>
        <dbReference type="ARBA" id="ARBA00022553"/>
    </source>
</evidence>
<dbReference type="GO" id="GO:0005886">
    <property type="term" value="C:plasma membrane"/>
    <property type="evidence" value="ECO:0007669"/>
    <property type="project" value="UniProtKB-SubCell"/>
</dbReference>
<dbReference type="PATRIC" id="fig|1171373.8.peg.713"/>
<keyword evidence="7 15" id="KW-0418">Kinase</keyword>
<keyword evidence="9" id="KW-0902">Two-component regulatory system</keyword>
<dbReference type="CDD" id="cd00082">
    <property type="entry name" value="HisKA"/>
    <property type="match status" value="1"/>
</dbReference>
<dbReference type="KEGG" id="pbo:PACID_07050"/>
<comment type="subcellular location">
    <subcellularLocation>
        <location evidence="2">Cell membrane</location>
    </subcellularLocation>
</comment>
<dbReference type="SUPFAM" id="SSF55874">
    <property type="entry name" value="ATPase domain of HSP90 chaperone/DNA topoisomerase II/histidine kinase"/>
    <property type="match status" value="1"/>
</dbReference>
<dbReference type="RefSeq" id="WP_015069456.1">
    <property type="nucleotide sequence ID" value="NC_019395.1"/>
</dbReference>
<comment type="catalytic activity">
    <reaction evidence="1">
        <text>ATP + protein L-histidine = ADP + protein N-phospho-L-histidine.</text>
        <dbReference type="EC" id="2.7.13.3"/>
    </reaction>
</comment>
<dbReference type="PRINTS" id="PR00344">
    <property type="entry name" value="BCTRLSENSOR"/>
</dbReference>
<name>K7RUD1_ACIA4</name>
<evidence type="ECO:0000256" key="8">
    <source>
        <dbReference type="ARBA" id="ARBA00022989"/>
    </source>
</evidence>
<sequence>MADAPVTTQSTPAAGGGSWLDHPTGRGTLGRHLVLRVVAIVAAVAAVVTVVTTLSTRAILISQLDAQIDSASARQVSRPVRGDCSSDVDGPGPAPGADIYGNVLGSVFVATCPSGGWVATLQQEGGFDASQQEKTKATKAAKALLQLKPDGRKRNLKIAGLGYYRAMAVDQNGSTYVVALPMGDVHRAVNALLLVEIAVGLLALAASVVVCRAVVVRNLKPLNRLAATANQVSELDLDSGEVNLPVRVPPTLSDPATEVGQVGYAFNHMLNNVEGALDARQRSETKVRQFVADASHELRNPLASIRGYAELTHRAAPETPEPVRHAINRIEAQATRMSCLVEDMLLLARLDNDQRLDLRSTDLVEIVLNAVSDSRAAGTDHTWILDLPDDPVTVAADPDRLTQVIINVLSNARKHTPPGTTVTTSVSLTQDLATVRIADTGPGIPESVRDTVFERFARADTARTASKEGSTGLGLSIVAAVMEAHHGSVSIESRTIDSVTDPSSDRSGQHGTTVTLTLPLEDHAIRPE</sequence>
<evidence type="ECO:0000256" key="12">
    <source>
        <dbReference type="SAM" id="Phobius"/>
    </source>
</evidence>
<dbReference type="InterPro" id="IPR003661">
    <property type="entry name" value="HisK_dim/P_dom"/>
</dbReference>
<dbReference type="PANTHER" id="PTHR45436">
    <property type="entry name" value="SENSOR HISTIDINE KINASE YKOH"/>
    <property type="match status" value="1"/>
</dbReference>
<keyword evidence="4" id="KW-0597">Phosphoprotein</keyword>
<dbReference type="FunFam" id="1.10.287.130:FF:000001">
    <property type="entry name" value="Two-component sensor histidine kinase"/>
    <property type="match status" value="1"/>
</dbReference>
<dbReference type="Gene3D" id="6.10.340.10">
    <property type="match status" value="1"/>
</dbReference>
<dbReference type="SMART" id="SM00388">
    <property type="entry name" value="HisKA"/>
    <property type="match status" value="1"/>
</dbReference>
<feature type="transmembrane region" description="Helical" evidence="12">
    <location>
        <begin position="33"/>
        <end position="54"/>
    </location>
</feature>
<evidence type="ECO:0000256" key="5">
    <source>
        <dbReference type="ARBA" id="ARBA00022679"/>
    </source>
</evidence>
<dbReference type="Pfam" id="PF02518">
    <property type="entry name" value="HATPase_c"/>
    <property type="match status" value="1"/>
</dbReference>
<dbReference type="InterPro" id="IPR003594">
    <property type="entry name" value="HATPase_dom"/>
</dbReference>
<dbReference type="InterPro" id="IPR036097">
    <property type="entry name" value="HisK_dim/P_sf"/>
</dbReference>
<dbReference type="Pfam" id="PF00512">
    <property type="entry name" value="HisKA"/>
    <property type="match status" value="1"/>
</dbReference>
<dbReference type="Gene3D" id="1.10.287.130">
    <property type="match status" value="1"/>
</dbReference>
<dbReference type="Proteomes" id="UP000000214">
    <property type="component" value="Chromosome"/>
</dbReference>
<evidence type="ECO:0000256" key="6">
    <source>
        <dbReference type="ARBA" id="ARBA00022692"/>
    </source>
</evidence>
<dbReference type="PROSITE" id="PS50885">
    <property type="entry name" value="HAMP"/>
    <property type="match status" value="1"/>
</dbReference>
<dbReference type="Gene3D" id="3.30.565.10">
    <property type="entry name" value="Histidine kinase-like ATPase, C-terminal domain"/>
    <property type="match status" value="1"/>
</dbReference>
<organism evidence="15 16">
    <name type="scientific">Acidipropionibacterium acidipropionici (strain ATCC 4875 / DSM 20272 / JCM 6432 / NBRC 12425 / NCIMB 8070 / 4)</name>
    <name type="common">Propionibacterium acidipropionici</name>
    <dbReference type="NCBI Taxonomy" id="1171373"/>
    <lineage>
        <taxon>Bacteria</taxon>
        <taxon>Bacillati</taxon>
        <taxon>Actinomycetota</taxon>
        <taxon>Actinomycetes</taxon>
        <taxon>Propionibacteriales</taxon>
        <taxon>Propionibacteriaceae</taxon>
        <taxon>Acidipropionibacterium</taxon>
    </lineage>
</organism>
<evidence type="ECO:0000256" key="11">
    <source>
        <dbReference type="SAM" id="MobiDB-lite"/>
    </source>
</evidence>
<accession>K7RUD1</accession>
<dbReference type="STRING" id="1171373.PACID_07050"/>
<dbReference type="PANTHER" id="PTHR45436:SF5">
    <property type="entry name" value="SENSOR HISTIDINE KINASE TRCS"/>
    <property type="match status" value="1"/>
</dbReference>
<dbReference type="SMART" id="SM00304">
    <property type="entry name" value="HAMP"/>
    <property type="match status" value="1"/>
</dbReference>
<dbReference type="InterPro" id="IPR050428">
    <property type="entry name" value="TCS_sensor_his_kinase"/>
</dbReference>
<feature type="domain" description="Histidine kinase" evidence="13">
    <location>
        <begin position="293"/>
        <end position="522"/>
    </location>
</feature>
<feature type="compositionally biased region" description="Polar residues" evidence="11">
    <location>
        <begin position="1"/>
        <end position="12"/>
    </location>
</feature>
<evidence type="ECO:0000256" key="2">
    <source>
        <dbReference type="ARBA" id="ARBA00004236"/>
    </source>
</evidence>
<dbReference type="eggNOG" id="COG5002">
    <property type="taxonomic scope" value="Bacteria"/>
</dbReference>
<dbReference type="CDD" id="cd00075">
    <property type="entry name" value="HATPase"/>
    <property type="match status" value="1"/>
</dbReference>
<dbReference type="InterPro" id="IPR036890">
    <property type="entry name" value="HATPase_C_sf"/>
</dbReference>